<evidence type="ECO:0000313" key="4">
    <source>
        <dbReference type="Proteomes" id="UP000325292"/>
    </source>
</evidence>
<evidence type="ECO:0000313" key="3">
    <source>
        <dbReference type="EMBL" id="AUW94362.1"/>
    </source>
</evidence>
<dbReference type="Proteomes" id="UP000325292">
    <property type="component" value="Chromosome"/>
</dbReference>
<dbReference type="Pfam" id="PF14602">
    <property type="entry name" value="Hexapep_2"/>
    <property type="match status" value="1"/>
</dbReference>
<dbReference type="Gene3D" id="2.160.10.10">
    <property type="entry name" value="Hexapeptide repeat proteins"/>
    <property type="match status" value="1"/>
</dbReference>
<gene>
    <name evidence="3" type="ORF">BXT84_10770</name>
</gene>
<dbReference type="InterPro" id="IPR011004">
    <property type="entry name" value="Trimer_LpxA-like_sf"/>
</dbReference>
<evidence type="ECO:0000256" key="2">
    <source>
        <dbReference type="ARBA" id="ARBA00022737"/>
    </source>
</evidence>
<keyword evidence="4" id="KW-1185">Reference proteome</keyword>
<dbReference type="EMBL" id="CP019454">
    <property type="protein sequence ID" value="AUW94362.1"/>
    <property type="molecule type" value="Genomic_DNA"/>
</dbReference>
<reference evidence="3 4" key="1">
    <citation type="journal article" date="2019" name="Sci. Rep.">
        <title>Sulfobacillus thermotolerans: new insights into resistance and metabolic capacities of acidophilic chemolithotrophs.</title>
        <authorList>
            <person name="Panyushkina A.E."/>
            <person name="Babenko V.V."/>
            <person name="Nikitina A.S."/>
            <person name="Selezneva O.V."/>
            <person name="Tsaplina I.A."/>
            <person name="Letarova M.A."/>
            <person name="Kostryukova E.S."/>
            <person name="Letarov A.V."/>
        </authorList>
    </citation>
    <scope>NUCLEOTIDE SEQUENCE [LARGE SCALE GENOMIC DNA]</scope>
    <source>
        <strain evidence="3 4">Kr1</strain>
    </source>
</reference>
<keyword evidence="2" id="KW-0677">Repeat</keyword>
<dbReference type="InterPro" id="IPR001451">
    <property type="entry name" value="Hexapep"/>
</dbReference>
<proteinExistence type="predicted"/>
<sequence>MMFQDNLRNVYRFFRGWRWWKIKILSRLHGSTIKTGIGSYILSPSVSIRVQPGARLILGRDVCLRAYTSIHVLESVEIGDDTLIAEMVTIRDHDHNMLTDDPRPYRKQGFISAPIRIGQNVWLGNKVTITKGINIGDNSVVAANAVVTKDVEPNVLVGGVPARIIKKLRD</sequence>
<dbReference type="SUPFAM" id="SSF51161">
    <property type="entry name" value="Trimeric LpxA-like enzymes"/>
    <property type="match status" value="1"/>
</dbReference>
<dbReference type="InterPro" id="IPR051159">
    <property type="entry name" value="Hexapeptide_acetyltransf"/>
</dbReference>
<protein>
    <recommendedName>
        <fullName evidence="5">Acyltransferase</fullName>
    </recommendedName>
</protein>
<evidence type="ECO:0000256" key="1">
    <source>
        <dbReference type="ARBA" id="ARBA00022679"/>
    </source>
</evidence>
<accession>A0ABM6RSC2</accession>
<keyword evidence="1" id="KW-0808">Transferase</keyword>
<name>A0ABM6RSC2_9FIRM</name>
<dbReference type="PANTHER" id="PTHR23416">
    <property type="entry name" value="SIALIC ACID SYNTHASE-RELATED"/>
    <property type="match status" value="1"/>
</dbReference>
<dbReference type="CDD" id="cd04647">
    <property type="entry name" value="LbH_MAT_like"/>
    <property type="match status" value="1"/>
</dbReference>
<evidence type="ECO:0008006" key="5">
    <source>
        <dbReference type="Google" id="ProtNLM"/>
    </source>
</evidence>
<organism evidence="3 4">
    <name type="scientific">Sulfobacillus thermotolerans</name>
    <dbReference type="NCBI Taxonomy" id="338644"/>
    <lineage>
        <taxon>Bacteria</taxon>
        <taxon>Bacillati</taxon>
        <taxon>Bacillota</taxon>
        <taxon>Clostridia</taxon>
        <taxon>Eubacteriales</taxon>
        <taxon>Clostridiales Family XVII. Incertae Sedis</taxon>
        <taxon>Sulfobacillus</taxon>
    </lineage>
</organism>
<dbReference type="PROSITE" id="PS00101">
    <property type="entry name" value="HEXAPEP_TRANSFERASES"/>
    <property type="match status" value="1"/>
</dbReference>
<dbReference type="PANTHER" id="PTHR23416:SF78">
    <property type="entry name" value="LIPOPOLYSACCHARIDE BIOSYNTHESIS O-ACETYL TRANSFERASE WBBJ-RELATED"/>
    <property type="match status" value="1"/>
</dbReference>
<dbReference type="InterPro" id="IPR018357">
    <property type="entry name" value="Hexapep_transf_CS"/>
</dbReference>